<dbReference type="SUPFAM" id="SSF52279">
    <property type="entry name" value="Beta-D-glucan exohydrolase, C-terminal domain"/>
    <property type="match status" value="1"/>
</dbReference>
<name>A0A9P9AAL2_9PEZI</name>
<dbReference type="InterPro" id="IPR050288">
    <property type="entry name" value="Cellulose_deg_GH3"/>
</dbReference>
<evidence type="ECO:0000256" key="8">
    <source>
        <dbReference type="ARBA" id="ARBA00023180"/>
    </source>
</evidence>
<comment type="caution">
    <text evidence="16">The sequence shown here is derived from an EMBL/GenBank/DDBJ whole genome shotgun (WGS) entry which is preliminary data.</text>
</comment>
<dbReference type="InterPro" id="IPR002772">
    <property type="entry name" value="Glyco_hydro_3_C"/>
</dbReference>
<keyword evidence="10 13" id="KW-0326">Glycosidase</keyword>
<evidence type="ECO:0000256" key="6">
    <source>
        <dbReference type="ARBA" id="ARBA00022729"/>
    </source>
</evidence>
<dbReference type="InterPro" id="IPR036881">
    <property type="entry name" value="Glyco_hydro_3_C_sf"/>
</dbReference>
<evidence type="ECO:0000256" key="10">
    <source>
        <dbReference type="ARBA" id="ARBA00023295"/>
    </source>
</evidence>
<keyword evidence="11 13" id="KW-0624">Polysaccharide degradation</keyword>
<dbReference type="Gene3D" id="3.40.50.1700">
    <property type="entry name" value="Glycoside hydrolase family 3 C-terminal domain"/>
    <property type="match status" value="1"/>
</dbReference>
<evidence type="ECO:0000256" key="5">
    <source>
        <dbReference type="ARBA" id="ARBA00022525"/>
    </source>
</evidence>
<dbReference type="InterPro" id="IPR001764">
    <property type="entry name" value="Glyco_hydro_3_N"/>
</dbReference>
<feature type="signal peptide" evidence="14">
    <location>
        <begin position="1"/>
        <end position="19"/>
    </location>
</feature>
<comment type="function">
    <text evidence="12">Beta-glucosidases are one of a number of cellulolytic enzymes involved in the degradation of cellulosic biomass. Catalyzes the last step releasing glucose from the inhibitory cellobiose.</text>
</comment>
<keyword evidence="8" id="KW-0325">Glycoprotein</keyword>
<evidence type="ECO:0000256" key="9">
    <source>
        <dbReference type="ARBA" id="ARBA00023277"/>
    </source>
</evidence>
<reference evidence="16" key="1">
    <citation type="journal article" date="2021" name="Nat. Commun.">
        <title>Genetic determinants of endophytism in the Arabidopsis root mycobiome.</title>
        <authorList>
            <person name="Mesny F."/>
            <person name="Miyauchi S."/>
            <person name="Thiergart T."/>
            <person name="Pickel B."/>
            <person name="Atanasova L."/>
            <person name="Karlsson M."/>
            <person name="Huettel B."/>
            <person name="Barry K.W."/>
            <person name="Haridas S."/>
            <person name="Chen C."/>
            <person name="Bauer D."/>
            <person name="Andreopoulos W."/>
            <person name="Pangilinan J."/>
            <person name="LaButti K."/>
            <person name="Riley R."/>
            <person name="Lipzen A."/>
            <person name="Clum A."/>
            <person name="Drula E."/>
            <person name="Henrissat B."/>
            <person name="Kohler A."/>
            <person name="Grigoriev I.V."/>
            <person name="Martin F.M."/>
            <person name="Hacquard S."/>
        </authorList>
    </citation>
    <scope>NUCLEOTIDE SEQUENCE</scope>
    <source>
        <strain evidence="16">MPI-SDFR-AT-0117</strain>
    </source>
</reference>
<dbReference type="GO" id="GO:0005576">
    <property type="term" value="C:extracellular region"/>
    <property type="evidence" value="ECO:0007669"/>
    <property type="project" value="UniProtKB-SubCell"/>
</dbReference>
<evidence type="ECO:0000259" key="15">
    <source>
        <dbReference type="SMART" id="SM01217"/>
    </source>
</evidence>
<evidence type="ECO:0000256" key="1">
    <source>
        <dbReference type="ARBA" id="ARBA00000448"/>
    </source>
</evidence>
<dbReference type="Gene3D" id="3.20.20.300">
    <property type="entry name" value="Glycoside hydrolase, family 3, N-terminal domain"/>
    <property type="match status" value="2"/>
</dbReference>
<dbReference type="PANTHER" id="PTHR42715">
    <property type="entry name" value="BETA-GLUCOSIDASE"/>
    <property type="match status" value="1"/>
</dbReference>
<keyword evidence="6 14" id="KW-0732">Signal</keyword>
<comment type="similarity">
    <text evidence="4 13">Belongs to the glycosyl hydrolase 3 family.</text>
</comment>
<evidence type="ECO:0000256" key="2">
    <source>
        <dbReference type="ARBA" id="ARBA00004613"/>
    </source>
</evidence>
<dbReference type="OrthoDB" id="416222at2759"/>
<dbReference type="Gene3D" id="2.60.40.10">
    <property type="entry name" value="Immunoglobulins"/>
    <property type="match status" value="1"/>
</dbReference>
<feature type="domain" description="Fibronectin type III-like" evidence="15">
    <location>
        <begin position="623"/>
        <end position="695"/>
    </location>
</feature>
<gene>
    <name evidence="16" type="ORF">F5X68DRAFT_240142</name>
</gene>
<dbReference type="EMBL" id="JAGSXJ010000012">
    <property type="protein sequence ID" value="KAH6686693.1"/>
    <property type="molecule type" value="Genomic_DNA"/>
</dbReference>
<evidence type="ECO:0000313" key="16">
    <source>
        <dbReference type="EMBL" id="KAH6686693.1"/>
    </source>
</evidence>
<organism evidence="16 17">
    <name type="scientific">Plectosphaerella plurivora</name>
    <dbReference type="NCBI Taxonomy" id="936078"/>
    <lineage>
        <taxon>Eukaryota</taxon>
        <taxon>Fungi</taxon>
        <taxon>Dikarya</taxon>
        <taxon>Ascomycota</taxon>
        <taxon>Pezizomycotina</taxon>
        <taxon>Sordariomycetes</taxon>
        <taxon>Hypocreomycetidae</taxon>
        <taxon>Glomerellales</taxon>
        <taxon>Plectosphaerellaceae</taxon>
        <taxon>Plectosphaerella</taxon>
    </lineage>
</organism>
<dbReference type="SMART" id="SM01217">
    <property type="entry name" value="Fn3_like"/>
    <property type="match status" value="1"/>
</dbReference>
<dbReference type="SUPFAM" id="SSF51445">
    <property type="entry name" value="(Trans)glycosidases"/>
    <property type="match status" value="1"/>
</dbReference>
<dbReference type="EC" id="3.2.1.21" evidence="13"/>
<dbReference type="PROSITE" id="PS00775">
    <property type="entry name" value="GLYCOSYL_HYDROL_F3"/>
    <property type="match status" value="1"/>
</dbReference>
<dbReference type="Pfam" id="PF14310">
    <property type="entry name" value="Fn3-like"/>
    <property type="match status" value="1"/>
</dbReference>
<evidence type="ECO:0000256" key="11">
    <source>
        <dbReference type="ARBA" id="ARBA00023326"/>
    </source>
</evidence>
<keyword evidence="17" id="KW-1185">Reference proteome</keyword>
<comment type="catalytic activity">
    <reaction evidence="1 13">
        <text>Hydrolysis of terminal, non-reducing beta-D-glucosyl residues with release of beta-D-glucose.</text>
        <dbReference type="EC" id="3.2.1.21"/>
    </reaction>
</comment>
<dbReference type="Pfam" id="PF00933">
    <property type="entry name" value="Glyco_hydro_3"/>
    <property type="match status" value="1"/>
</dbReference>
<dbReference type="Pfam" id="PF01915">
    <property type="entry name" value="Glyco_hydro_3_C"/>
    <property type="match status" value="1"/>
</dbReference>
<dbReference type="InterPro" id="IPR036962">
    <property type="entry name" value="Glyco_hydro_3_N_sf"/>
</dbReference>
<accession>A0A9P9AAL2</accession>
<evidence type="ECO:0000313" key="17">
    <source>
        <dbReference type="Proteomes" id="UP000770015"/>
    </source>
</evidence>
<keyword evidence="7 13" id="KW-0378">Hydrolase</keyword>
<dbReference type="GO" id="GO:0009251">
    <property type="term" value="P:glucan catabolic process"/>
    <property type="evidence" value="ECO:0007669"/>
    <property type="project" value="TreeGrafter"/>
</dbReference>
<keyword evidence="5" id="KW-0964">Secreted</keyword>
<evidence type="ECO:0000256" key="14">
    <source>
        <dbReference type="SAM" id="SignalP"/>
    </source>
</evidence>
<evidence type="ECO:0000256" key="3">
    <source>
        <dbReference type="ARBA" id="ARBA00004987"/>
    </source>
</evidence>
<dbReference type="AlphaFoldDB" id="A0A9P9AAL2"/>
<dbReference type="InterPro" id="IPR013783">
    <property type="entry name" value="Ig-like_fold"/>
</dbReference>
<comment type="pathway">
    <text evidence="3 13">Glycan metabolism; cellulose degradation.</text>
</comment>
<evidence type="ECO:0000256" key="7">
    <source>
        <dbReference type="ARBA" id="ARBA00022801"/>
    </source>
</evidence>
<proteinExistence type="inferred from homology"/>
<comment type="subcellular location">
    <subcellularLocation>
        <location evidence="2">Secreted</location>
    </subcellularLocation>
</comment>
<sequence>MFLSASTALLALLVTQASGYGCGAHHNGSQNWDEAIALANDFVAQLTLEEKVGMLQGNSSAGACVGNINAVPRLGFRGLCMLDGPNGLNRNDQGGRNWEGFGPDPYLAGVVMEASVRGIHDAGAQTCAKHYIVNEQETMRNPGEGPVGDRVEALSSNVDDRAMHELYLWPFANAVRAGTGSFMCGYNRANNEYACESGYLLKELLRDELGFKGFVVSDWFATHSTYKAVNAGLDMEMPGVIPSRPQNPAYFGKKLIEALANGTVTQDRIDGMVRNIMASYFFLGQHLGEYPTVDPAMRFVVVAHQFGLSVARDMGILPPGQQISLGRDVRGNHAKLIREHGAAGTVLLKNTNNTLPVKAPRVIGVFGNDAADMTLGFNRADEHPPSVNSGTTIIGGGSGTVRPSYVVPPLEAIKAKGREIGAAVLYITDNEHLARNDFRGIYPIPEICFVFQQSFASESFDRTDLELDGNSTVVINNVANFCDNTVVITHSGGINTMPWADHPKIGAILAAHYPGQESGNAIVDLLWGDVVPSGRLPYTIPLDAADADVDGIDPLYEFGFGLTYTTFSVVDGSLSVSASGDVALSARPDPRTNITVGGHPELWETVAVASVDVTNTGGMEAPAVPQLYMSFPDGATPEGTPIRVLRGFGKVVIAPGETVVVQFPLMRRDVSYWDVNDKVWVIPEGEFVFRAGFSSRDLPLEARITLL</sequence>
<dbReference type="Proteomes" id="UP000770015">
    <property type="component" value="Unassembled WGS sequence"/>
</dbReference>
<dbReference type="PANTHER" id="PTHR42715:SF12">
    <property type="entry name" value="BETA-GLUCOSIDASE G-RELATED"/>
    <property type="match status" value="1"/>
</dbReference>
<dbReference type="InterPro" id="IPR019800">
    <property type="entry name" value="Glyco_hydro_3_AS"/>
</dbReference>
<evidence type="ECO:0000256" key="13">
    <source>
        <dbReference type="RuleBase" id="RU361161"/>
    </source>
</evidence>
<evidence type="ECO:0000256" key="4">
    <source>
        <dbReference type="ARBA" id="ARBA00005336"/>
    </source>
</evidence>
<protein>
    <recommendedName>
        <fullName evidence="13">beta-glucosidase</fullName>
        <ecNumber evidence="13">3.2.1.21</ecNumber>
    </recommendedName>
</protein>
<evidence type="ECO:0000256" key="12">
    <source>
        <dbReference type="ARBA" id="ARBA00024983"/>
    </source>
</evidence>
<dbReference type="InterPro" id="IPR017853">
    <property type="entry name" value="GH"/>
</dbReference>
<feature type="chain" id="PRO_5040205355" description="beta-glucosidase" evidence="14">
    <location>
        <begin position="20"/>
        <end position="707"/>
    </location>
</feature>
<keyword evidence="9 13" id="KW-0119">Carbohydrate metabolism</keyword>
<dbReference type="GO" id="GO:0008422">
    <property type="term" value="F:beta-glucosidase activity"/>
    <property type="evidence" value="ECO:0007669"/>
    <property type="project" value="UniProtKB-EC"/>
</dbReference>
<dbReference type="InterPro" id="IPR026891">
    <property type="entry name" value="Fn3-like"/>
</dbReference>